<evidence type="ECO:0000259" key="4">
    <source>
        <dbReference type="PROSITE" id="PS51675"/>
    </source>
</evidence>
<feature type="domain" description="SAM-dependent MTase TRM10-type" evidence="4">
    <location>
        <begin position="119"/>
        <end position="319"/>
    </location>
</feature>
<dbReference type="RefSeq" id="XP_024501618.1">
    <property type="nucleotide sequence ID" value="XM_024647551.1"/>
</dbReference>
<dbReference type="PANTHER" id="PTHR13563">
    <property type="entry name" value="TRNA (GUANINE-9-) METHYLTRANSFERASE"/>
    <property type="match status" value="1"/>
</dbReference>
<reference evidence="7" key="2">
    <citation type="submission" date="2020-12" db="UniProtKB">
        <authorList>
            <consortium name="WormBaseParasite"/>
        </authorList>
    </citation>
    <scope>IDENTIFICATION</scope>
</reference>
<keyword evidence="1" id="KW-0489">Methyltransferase</keyword>
<dbReference type="GO" id="GO:0070131">
    <property type="term" value="P:positive regulation of mitochondrial translation"/>
    <property type="evidence" value="ECO:0007669"/>
    <property type="project" value="TreeGrafter"/>
</dbReference>
<sequence length="353" mass="41715">MSALKKTLDFTNFVRKVAQNEKISNNEIEVLIKRISIYEYMAPFFPTVIDEERAKYIISYRENEEELGKYLKYLALTDKRKLKNMEKKNMKQDLNMLDQDPMRLCFNPLKSKIQAKHYYGKNLISNIILNETPKIVLDVTYTYNPKSMMESKTNFIQLRDVLNINYTSPNPWDINIAGFNPTEESLNIWKKYINFLNDSNTEDDLLPDFDKRPPHEYIPKDKKAVYISLKSKRIIDGPLDADYYVINFNRDRHSQSKAMAAKANVQAYCLPIQKYVTWQRGPLFLPFVNMVNILKDVHNSNGDWKTALERNISKRYIDPNYSETIRYKHIRKNLEQGKKEFAEIIEMMRNVTA</sequence>
<dbReference type="WBParaSite" id="SRAE_1000068900.1">
    <property type="protein sequence ID" value="SRAE_1000068900.1"/>
    <property type="gene ID" value="WBGene00257286"/>
</dbReference>
<evidence type="ECO:0000313" key="8">
    <source>
        <dbReference type="WormBase" id="SRAE_1000068900"/>
    </source>
</evidence>
<evidence type="ECO:0000313" key="7">
    <source>
        <dbReference type="WBParaSite" id="SRAE_1000068900.1"/>
    </source>
</evidence>
<organism evidence="5">
    <name type="scientific">Strongyloides ratti</name>
    <name type="common">Parasitic roundworm</name>
    <dbReference type="NCBI Taxonomy" id="34506"/>
    <lineage>
        <taxon>Eukaryota</taxon>
        <taxon>Metazoa</taxon>
        <taxon>Ecdysozoa</taxon>
        <taxon>Nematoda</taxon>
        <taxon>Chromadorea</taxon>
        <taxon>Rhabditida</taxon>
        <taxon>Tylenchina</taxon>
        <taxon>Panagrolaimomorpha</taxon>
        <taxon>Strongyloidoidea</taxon>
        <taxon>Strongyloididae</taxon>
        <taxon>Strongyloides</taxon>
    </lineage>
</organism>
<dbReference type="CTD" id="36374781"/>
<dbReference type="GO" id="GO:0097745">
    <property type="term" value="P:mitochondrial tRNA 5'-end processing"/>
    <property type="evidence" value="ECO:0007669"/>
    <property type="project" value="TreeGrafter"/>
</dbReference>
<accession>A0A090KYA5</accession>
<evidence type="ECO:0000313" key="5">
    <source>
        <dbReference type="EMBL" id="CEF62416.1"/>
    </source>
</evidence>
<dbReference type="GO" id="GO:0005654">
    <property type="term" value="C:nucleoplasm"/>
    <property type="evidence" value="ECO:0007669"/>
    <property type="project" value="TreeGrafter"/>
</dbReference>
<dbReference type="GO" id="GO:0000049">
    <property type="term" value="F:tRNA binding"/>
    <property type="evidence" value="ECO:0007669"/>
    <property type="project" value="TreeGrafter"/>
</dbReference>
<dbReference type="GO" id="GO:0032259">
    <property type="term" value="P:methylation"/>
    <property type="evidence" value="ECO:0007669"/>
    <property type="project" value="UniProtKB-KW"/>
</dbReference>
<dbReference type="InterPro" id="IPR038459">
    <property type="entry name" value="MT_TRM10-typ_sf"/>
</dbReference>
<dbReference type="WormBase" id="SRAE_1000068900">
    <property type="protein sequence ID" value="SRP11537"/>
    <property type="gene ID" value="WBGene00257286"/>
</dbReference>
<proteinExistence type="predicted"/>
<keyword evidence="3" id="KW-0949">S-adenosyl-L-methionine</keyword>
<reference evidence="5 6" key="1">
    <citation type="submission" date="2014-09" db="EMBL/GenBank/DDBJ databases">
        <authorList>
            <person name="Martin A.A."/>
        </authorList>
    </citation>
    <scope>NUCLEOTIDE SEQUENCE</scope>
    <source>
        <strain evidence="6">ED321</strain>
        <strain evidence="5">ED321 Heterogonic</strain>
    </source>
</reference>
<dbReference type="GO" id="GO:0008168">
    <property type="term" value="F:methyltransferase activity"/>
    <property type="evidence" value="ECO:0007669"/>
    <property type="project" value="UniProtKB-KW"/>
</dbReference>
<dbReference type="OrthoDB" id="9976048at2759"/>
<dbReference type="GO" id="GO:0005739">
    <property type="term" value="C:mitochondrion"/>
    <property type="evidence" value="ECO:0007669"/>
    <property type="project" value="TreeGrafter"/>
</dbReference>
<dbReference type="Proteomes" id="UP000035682">
    <property type="component" value="Unplaced"/>
</dbReference>
<dbReference type="Gene3D" id="3.40.1280.30">
    <property type="match status" value="1"/>
</dbReference>
<protein>
    <submittedName>
        <fullName evidence="7">SAM-dependent MTase TRM10-type domain-containing protein</fullName>
    </submittedName>
</protein>
<evidence type="ECO:0000256" key="1">
    <source>
        <dbReference type="ARBA" id="ARBA00022603"/>
    </source>
</evidence>
<dbReference type="PANTHER" id="PTHR13563:SF5">
    <property type="entry name" value="TRNA METHYLTRANSFERASE 10 HOMOLOG C"/>
    <property type="match status" value="1"/>
</dbReference>
<dbReference type="STRING" id="34506.A0A090KYA5"/>
<evidence type="ECO:0000313" key="6">
    <source>
        <dbReference type="Proteomes" id="UP000035682"/>
    </source>
</evidence>
<keyword evidence="2" id="KW-0808">Transferase</keyword>
<dbReference type="AlphaFoldDB" id="A0A090KYA5"/>
<dbReference type="InterPro" id="IPR028564">
    <property type="entry name" value="MT_TRM10-typ"/>
</dbReference>
<name>A0A090KYA5_STRRB</name>
<evidence type="ECO:0000256" key="2">
    <source>
        <dbReference type="ARBA" id="ARBA00022679"/>
    </source>
</evidence>
<evidence type="ECO:0000256" key="3">
    <source>
        <dbReference type="ARBA" id="ARBA00022691"/>
    </source>
</evidence>
<dbReference type="PROSITE" id="PS51675">
    <property type="entry name" value="SAM_MT_TRM10"/>
    <property type="match status" value="1"/>
</dbReference>
<gene>
    <name evidence="5 7 8" type="ORF">SRAE_1000068900</name>
</gene>
<keyword evidence="6" id="KW-1185">Reference proteome</keyword>
<dbReference type="EMBL" id="LN609528">
    <property type="protein sequence ID" value="CEF62416.1"/>
    <property type="molecule type" value="Genomic_DNA"/>
</dbReference>
<dbReference type="InterPro" id="IPR007356">
    <property type="entry name" value="tRNA_m1G_MeTrfase_euk"/>
</dbReference>
<dbReference type="GeneID" id="36374781"/>